<proteinExistence type="predicted"/>
<dbReference type="InterPro" id="IPR053147">
    <property type="entry name" value="Hsp_HslJ-like"/>
</dbReference>
<dbReference type="InterPro" id="IPR038670">
    <property type="entry name" value="HslJ-like_sf"/>
</dbReference>
<dbReference type="InterPro" id="IPR005184">
    <property type="entry name" value="DUF306_Meta_HslJ"/>
</dbReference>
<evidence type="ECO:0000313" key="4">
    <source>
        <dbReference type="Proteomes" id="UP000320431"/>
    </source>
</evidence>
<evidence type="ECO:0000259" key="1">
    <source>
        <dbReference type="Pfam" id="PF03724"/>
    </source>
</evidence>
<dbReference type="InterPro" id="IPR025485">
    <property type="entry name" value="DUF4377"/>
</dbReference>
<evidence type="ECO:0000259" key="2">
    <source>
        <dbReference type="Pfam" id="PF14302"/>
    </source>
</evidence>
<dbReference type="Proteomes" id="UP000320431">
    <property type="component" value="Unassembled WGS sequence"/>
</dbReference>
<sequence>MEIPRMTLSASLLRLSLAASIALVLGACDPQPEAPPSNAVTSAEPDAVQVELGDYDWRLTRVLGADGQAGSGPLADPTVIGRPLELQFKDGRLSSNGACNIMGGGYKVEDGKLRIDALMQTERACPGEVLMAADAELSALLEGGPDFAQAGLTPPTLTLTAADGRALVFEGVPTPETRYGGEGTQVFMEVAAERQPCSHPLIPDMKCLMVREVEYDDAGVQTRVSEEWQPLYQEVEGYEHQPGVRNVLRLKRFDIANPPADAPSVAYVLDMVVESEIVPGKD</sequence>
<accession>A0A508ALX8</accession>
<dbReference type="PROSITE" id="PS51257">
    <property type="entry name" value="PROKAR_LIPOPROTEIN"/>
    <property type="match status" value="1"/>
</dbReference>
<dbReference type="PANTHER" id="PTHR35535:SF1">
    <property type="entry name" value="HEAT SHOCK PROTEIN HSLJ"/>
    <property type="match status" value="1"/>
</dbReference>
<dbReference type="Pfam" id="PF14302">
    <property type="entry name" value="DUF4377"/>
    <property type="match status" value="1"/>
</dbReference>
<dbReference type="EMBL" id="VICD02000197">
    <property type="protein sequence ID" value="KAB8182381.1"/>
    <property type="molecule type" value="Genomic_DNA"/>
</dbReference>
<dbReference type="Pfam" id="PF03724">
    <property type="entry name" value="META"/>
    <property type="match status" value="1"/>
</dbReference>
<dbReference type="AlphaFoldDB" id="A0A508ALX8"/>
<dbReference type="Gene3D" id="2.40.128.270">
    <property type="match status" value="1"/>
</dbReference>
<gene>
    <name evidence="3" type="ORF">FKV24_011335</name>
</gene>
<name>A0A508ALX8_9GAMM</name>
<feature type="domain" description="DUF4377" evidence="2">
    <location>
        <begin position="189"/>
        <end position="274"/>
    </location>
</feature>
<comment type="caution">
    <text evidence="3">The sequence shown here is derived from an EMBL/GenBank/DDBJ whole genome shotgun (WGS) entry which is preliminary data.</text>
</comment>
<organism evidence="3 4">
    <name type="scientific">Marilutibacter maris</name>
    <dbReference type="NCBI Taxonomy" id="1605891"/>
    <lineage>
        <taxon>Bacteria</taxon>
        <taxon>Pseudomonadati</taxon>
        <taxon>Pseudomonadota</taxon>
        <taxon>Gammaproteobacteria</taxon>
        <taxon>Lysobacterales</taxon>
        <taxon>Lysobacteraceae</taxon>
        <taxon>Marilutibacter</taxon>
    </lineage>
</organism>
<protein>
    <submittedName>
        <fullName evidence="3">DUF4377 domain-containing protein</fullName>
    </submittedName>
</protein>
<dbReference type="PANTHER" id="PTHR35535">
    <property type="entry name" value="HEAT SHOCK PROTEIN HSLJ"/>
    <property type="match status" value="1"/>
</dbReference>
<evidence type="ECO:0000313" key="3">
    <source>
        <dbReference type="EMBL" id="KAB8182381.1"/>
    </source>
</evidence>
<reference evidence="3 4" key="1">
    <citation type="submission" date="2019-10" db="EMBL/GenBank/DDBJ databases">
        <title>Lysobacter alkalisoli sp. nov., isolated from saline-alkaline soil.</title>
        <authorList>
            <person name="Sun J.-Q."/>
        </authorList>
    </citation>
    <scope>NUCLEOTIDE SEQUENCE [LARGE SCALE GENOMIC DNA]</scope>
    <source>
        <strain evidence="3 4">KCTC 42381</strain>
    </source>
</reference>
<feature type="domain" description="DUF306" evidence="1">
    <location>
        <begin position="52"/>
        <end position="169"/>
    </location>
</feature>